<dbReference type="InterPro" id="IPR015946">
    <property type="entry name" value="KH_dom-like_a/b"/>
</dbReference>
<evidence type="ECO:0000313" key="3">
    <source>
        <dbReference type="Proteomes" id="UP000031876"/>
    </source>
</evidence>
<dbReference type="InterPro" id="IPR003718">
    <property type="entry name" value="OsmC/Ohr_fam"/>
</dbReference>
<reference evidence="1 3" key="1">
    <citation type="journal article" date="2015" name="Genome Announc.">
        <title>Complete genome sequences for 35 biothreat assay-relevant bacillus species.</title>
        <authorList>
            <person name="Johnson S.L."/>
            <person name="Daligault H.E."/>
            <person name="Davenport K.W."/>
            <person name="Jaissle J."/>
            <person name="Frey K.G."/>
            <person name="Ladner J.T."/>
            <person name="Broomall S.M."/>
            <person name="Bishop-Lilly K.A."/>
            <person name="Bruce D.C."/>
            <person name="Gibbons H.S."/>
            <person name="Coyne S.R."/>
            <person name="Lo C.C."/>
            <person name="Meincke L."/>
            <person name="Munk A.C."/>
            <person name="Koroleva G.I."/>
            <person name="Rosenzweig C.N."/>
            <person name="Palacios G.F."/>
            <person name="Redden C.L."/>
            <person name="Minogue T.D."/>
            <person name="Chain P.S."/>
        </authorList>
    </citation>
    <scope>NUCLEOTIDE SEQUENCE [LARGE SCALE GENOMIC DNA]</scope>
    <source>
        <strain evidence="1 3">HD1011</strain>
    </source>
</reference>
<dbReference type="Pfam" id="PF02566">
    <property type="entry name" value="OsmC"/>
    <property type="match status" value="1"/>
</dbReference>
<dbReference type="EMBL" id="CP009335">
    <property type="protein sequence ID" value="AJG77164.1"/>
    <property type="molecule type" value="Genomic_DNA"/>
</dbReference>
<proteinExistence type="predicted"/>
<dbReference type="InterPro" id="IPR036102">
    <property type="entry name" value="OsmC/Ohrsf"/>
</dbReference>
<dbReference type="SUPFAM" id="SSF82784">
    <property type="entry name" value="OsmC-like"/>
    <property type="match status" value="1"/>
</dbReference>
<protein>
    <submittedName>
        <fullName evidence="2">OsmC family protein</fullName>
    </submittedName>
    <submittedName>
        <fullName evidence="1">OsmC-like family protein</fullName>
    </submittedName>
</protein>
<dbReference type="KEGG" id="btw:BF38_3347"/>
<reference evidence="2 4" key="2">
    <citation type="submission" date="2020-05" db="EMBL/GenBank/DDBJ databases">
        <title>FDA dAtabase for Regulatory Grade micrObial Sequences (FDA-ARGOS): Supporting development and validation of Infectious Disease Dx tests.</title>
        <authorList>
            <person name="Nelson B."/>
            <person name="Plummer A."/>
            <person name="Tallon L."/>
            <person name="Sadzewicz L."/>
            <person name="Zhao X."/>
            <person name="Vavikolanu K."/>
            <person name="Mehta A."/>
            <person name="Aluvathingal J."/>
            <person name="Nadendla S."/>
            <person name="Myers T."/>
            <person name="Yan Y."/>
            <person name="Sichtig H."/>
        </authorList>
    </citation>
    <scope>NUCLEOTIDE SEQUENCE [LARGE SCALE GENOMIC DNA]</scope>
    <source>
        <strain evidence="2 4">FDAARGOS_795</strain>
    </source>
</reference>
<dbReference type="EMBL" id="CP053980">
    <property type="protein sequence ID" value="QKH26962.1"/>
    <property type="molecule type" value="Genomic_DNA"/>
</dbReference>
<accession>A0A0B5NHE3</accession>
<dbReference type="Proteomes" id="UP000501107">
    <property type="component" value="Chromosome"/>
</dbReference>
<dbReference type="PANTHER" id="PTHR42830:SF2">
    <property type="entry name" value="OSMC_OHR FAMILY PROTEIN"/>
    <property type="match status" value="1"/>
</dbReference>
<organism evidence="2 4">
    <name type="scientific">Bacillus thuringiensis</name>
    <dbReference type="NCBI Taxonomy" id="1428"/>
    <lineage>
        <taxon>Bacteria</taxon>
        <taxon>Bacillati</taxon>
        <taxon>Bacillota</taxon>
        <taxon>Bacilli</taxon>
        <taxon>Bacillales</taxon>
        <taxon>Bacillaceae</taxon>
        <taxon>Bacillus</taxon>
        <taxon>Bacillus cereus group</taxon>
    </lineage>
</organism>
<gene>
    <name evidence="1" type="ORF">BF38_3347</name>
    <name evidence="2" type="ORF">FOC89_24440</name>
</gene>
<dbReference type="RefSeq" id="WP_000024176.1">
    <property type="nucleotide sequence ID" value="NZ_CP009335.1"/>
</dbReference>
<name>A0A0B5NHE3_BACTU</name>
<dbReference type="AlphaFoldDB" id="A0A0B5NHE3"/>
<dbReference type="Gene3D" id="3.30.300.20">
    <property type="match status" value="1"/>
</dbReference>
<dbReference type="PANTHER" id="PTHR42830">
    <property type="entry name" value="OSMOTICALLY INDUCIBLE FAMILY PROTEIN"/>
    <property type="match status" value="1"/>
</dbReference>
<dbReference type="InterPro" id="IPR052707">
    <property type="entry name" value="OsmC_Ohr_Peroxiredoxin"/>
</dbReference>
<dbReference type="Proteomes" id="UP000031876">
    <property type="component" value="Chromosome"/>
</dbReference>
<evidence type="ECO:0000313" key="4">
    <source>
        <dbReference type="Proteomes" id="UP000501107"/>
    </source>
</evidence>
<evidence type="ECO:0000313" key="2">
    <source>
        <dbReference type="EMBL" id="QKH26962.1"/>
    </source>
</evidence>
<sequence length="143" mass="15283">MANTNISVDAVWDGGITGNGSLKADHLDTTIAIPTLFRGSGNGADPKDILVASITSCYIATLAFMLESRQLPVEKLTISSRTCISDDEFKIIHYPHVVLTADTTEQIRSAHRAIETADEGCSIGKLLKRAGVKIDVQGNVSVK</sequence>
<evidence type="ECO:0000313" key="1">
    <source>
        <dbReference type="EMBL" id="AJG77164.1"/>
    </source>
</evidence>